<reference evidence="2 3" key="1">
    <citation type="submission" date="2016-05" db="EMBL/GenBank/DDBJ databases">
        <title>Genome sequencing reveals origins of a unique bacterial endosymbiosis in the earliest lineages of terrestrial Fungi.</title>
        <authorList>
            <consortium name="DOE Joint Genome Institute"/>
            <person name="Uehling J."/>
            <person name="Gryganskyi A."/>
            <person name="Hameed K."/>
            <person name="Tschaplinski T."/>
            <person name="Misztal P."/>
            <person name="Wu S."/>
            <person name="Desiro A."/>
            <person name="Vande Pol N."/>
            <person name="Du Z.-Y."/>
            <person name="Zienkiewicz A."/>
            <person name="Zienkiewicz K."/>
            <person name="Morin E."/>
            <person name="Tisserant E."/>
            <person name="Splivallo R."/>
            <person name="Hainaut M."/>
            <person name="Henrissat B."/>
            <person name="Ohm R."/>
            <person name="Kuo A."/>
            <person name="Yan J."/>
            <person name="Lipzen A."/>
            <person name="Nolan M."/>
            <person name="Labutti K."/>
            <person name="Barry K."/>
            <person name="Goldstein A."/>
            <person name="Labbe J."/>
            <person name="Schadt C."/>
            <person name="Tuskan G."/>
            <person name="Grigoriev I."/>
            <person name="Martin F."/>
            <person name="Vilgalys R."/>
            <person name="Bonito G."/>
        </authorList>
    </citation>
    <scope>NUCLEOTIDE SEQUENCE [LARGE SCALE GENOMIC DNA]</scope>
    <source>
        <strain evidence="2 3">AG-77</strain>
    </source>
</reference>
<dbReference type="EMBL" id="KV442081">
    <property type="protein sequence ID" value="OAQ25218.1"/>
    <property type="molecule type" value="Genomic_DNA"/>
</dbReference>
<feature type="transmembrane region" description="Helical" evidence="1">
    <location>
        <begin position="210"/>
        <end position="229"/>
    </location>
</feature>
<keyword evidence="3" id="KW-1185">Reference proteome</keyword>
<proteinExistence type="predicted"/>
<dbReference type="AlphaFoldDB" id="A0A197JJR6"/>
<name>A0A197JJR6_9FUNG</name>
<keyword evidence="1" id="KW-1133">Transmembrane helix</keyword>
<evidence type="ECO:0000313" key="3">
    <source>
        <dbReference type="Proteomes" id="UP000078512"/>
    </source>
</evidence>
<dbReference type="Proteomes" id="UP000078512">
    <property type="component" value="Unassembled WGS sequence"/>
</dbReference>
<evidence type="ECO:0000256" key="1">
    <source>
        <dbReference type="SAM" id="Phobius"/>
    </source>
</evidence>
<protein>
    <submittedName>
        <fullName evidence="2">Uncharacterized protein</fullName>
    </submittedName>
</protein>
<dbReference type="OrthoDB" id="2440801at2759"/>
<evidence type="ECO:0000313" key="2">
    <source>
        <dbReference type="EMBL" id="OAQ25218.1"/>
    </source>
</evidence>
<keyword evidence="1" id="KW-0472">Membrane</keyword>
<sequence length="237" mass="26732">MFDSPEHCPDYKDVKVVGVDLGEKISFCTTRVGPKEGERTPETEGRRETVSIRRNFLYKPSTAFRQQYQRRMQDEGVDLILSRMPSLELGGVALYIQYTANYREAIREFYHGSWFMKHSWEASKAQTACYDYAIKAVLGLVGGSEGRKHKENEGPAPVFALGLGSFDTQTGLPSKHPKLEKLFIRKLKSGTRRDPTSTSQQTIYECLDTLYTIIALLLTVASAFSASLFSKTCRSFS</sequence>
<keyword evidence="1" id="KW-0812">Transmembrane</keyword>
<accession>A0A197JJR6</accession>
<gene>
    <name evidence="2" type="ORF">K457DRAFT_1867105</name>
</gene>
<organism evidence="2 3">
    <name type="scientific">Linnemannia elongata AG-77</name>
    <dbReference type="NCBI Taxonomy" id="1314771"/>
    <lineage>
        <taxon>Eukaryota</taxon>
        <taxon>Fungi</taxon>
        <taxon>Fungi incertae sedis</taxon>
        <taxon>Mucoromycota</taxon>
        <taxon>Mortierellomycotina</taxon>
        <taxon>Mortierellomycetes</taxon>
        <taxon>Mortierellales</taxon>
        <taxon>Mortierellaceae</taxon>
        <taxon>Linnemannia</taxon>
    </lineage>
</organism>